<keyword evidence="3" id="KW-0560">Oxidoreductase</keyword>
<dbReference type="Gene3D" id="3.40.50.720">
    <property type="entry name" value="NAD(P)-binding Rossmann-like Domain"/>
    <property type="match status" value="1"/>
</dbReference>
<gene>
    <name evidence="5" type="ORF">K489DRAFT_375459</name>
</gene>
<evidence type="ECO:0000256" key="2">
    <source>
        <dbReference type="ARBA" id="ARBA00022857"/>
    </source>
</evidence>
<dbReference type="PANTHER" id="PTHR24320">
    <property type="entry name" value="RETINOL DEHYDROGENASE"/>
    <property type="match status" value="1"/>
</dbReference>
<dbReference type="PANTHER" id="PTHR24320:SF282">
    <property type="entry name" value="WW DOMAIN-CONTAINING OXIDOREDUCTASE"/>
    <property type="match status" value="1"/>
</dbReference>
<keyword evidence="2" id="KW-0521">NADP</keyword>
<sequence>MFGKSFNPAKDIKPLDGKVIIITGGNTGLGKETVLQLAKHNPREIFLAARTPSKAEAAIDEIKQLVPGASVSYLKLDLTSFQSIKDAAKEFTTRSDRLDILINNAGIMMTPYSKTKEGYEIQFGTNHVGHALFTKLLLPTLLKTAELPSADVRVVNVSSAGHMFSPRLVYDQDRLERYHTARRYGQSKLANIYHARELQRRYPSITAAAIHPGVIVTDLYLPAGKSILFSKFIFKLMAFFTPNVQGGARNQLWAATGPLDKVRAGYYFTPVGSQSGGSFWYGRNAKMAEQLWDWTEEQIKKHE</sequence>
<dbReference type="InterPro" id="IPR002347">
    <property type="entry name" value="SDR_fam"/>
</dbReference>
<accession>A0A6J3MK90</accession>
<dbReference type="InterPro" id="IPR036291">
    <property type="entry name" value="NAD(P)-bd_dom_sf"/>
</dbReference>
<dbReference type="OrthoDB" id="191139at2759"/>
<reference evidence="5" key="2">
    <citation type="submission" date="2020-04" db="EMBL/GenBank/DDBJ databases">
        <authorList>
            <consortium name="NCBI Genome Project"/>
        </authorList>
    </citation>
    <scope>NUCLEOTIDE SEQUENCE</scope>
    <source>
        <strain evidence="5">CBS 342.82</strain>
    </source>
</reference>
<reference evidence="5" key="1">
    <citation type="submission" date="2020-01" db="EMBL/GenBank/DDBJ databases">
        <authorList>
            <consortium name="DOE Joint Genome Institute"/>
            <person name="Haridas S."/>
            <person name="Albert R."/>
            <person name="Binder M."/>
            <person name="Bloem J."/>
            <person name="Labutti K."/>
            <person name="Salamov A."/>
            <person name="Andreopoulos B."/>
            <person name="Baker S.E."/>
            <person name="Barry K."/>
            <person name="Bills G."/>
            <person name="Bluhm B.H."/>
            <person name="Cannon C."/>
            <person name="Castanera R."/>
            <person name="Culley D.E."/>
            <person name="Daum C."/>
            <person name="Ezra D."/>
            <person name="Gonzalez J.B."/>
            <person name="Henrissat B."/>
            <person name="Kuo A."/>
            <person name="Liang C."/>
            <person name="Lipzen A."/>
            <person name="Lutzoni F."/>
            <person name="Magnuson J."/>
            <person name="Mondo S."/>
            <person name="Nolan M."/>
            <person name="Ohm R."/>
            <person name="Pangilinan J."/>
            <person name="Park H.-J."/>
            <person name="Ramirez L."/>
            <person name="Alfaro M."/>
            <person name="Sun H."/>
            <person name="Tritt A."/>
            <person name="Yoshinaga Y."/>
            <person name="Zwiers L.-H."/>
            <person name="Turgeon B.G."/>
            <person name="Goodwin S.B."/>
            <person name="Spatafora J.W."/>
            <person name="Crous P.W."/>
            <person name="Grigoriev I.V."/>
        </authorList>
    </citation>
    <scope>NUCLEOTIDE SEQUENCE</scope>
    <source>
        <strain evidence="5">CBS 342.82</strain>
    </source>
</reference>
<name>A0A6J3MK90_9PEZI</name>
<reference evidence="5" key="3">
    <citation type="submission" date="2025-08" db="UniProtKB">
        <authorList>
            <consortium name="RefSeq"/>
        </authorList>
    </citation>
    <scope>IDENTIFICATION</scope>
    <source>
        <strain evidence="5">CBS 342.82</strain>
    </source>
</reference>
<dbReference type="RefSeq" id="XP_033464408.1">
    <property type="nucleotide sequence ID" value="XM_033603692.1"/>
</dbReference>
<protein>
    <submittedName>
        <fullName evidence="5">Oxidoreductase</fullName>
    </submittedName>
</protein>
<comment type="similarity">
    <text evidence="1">Belongs to the short-chain dehydrogenases/reductases (SDR) family.</text>
</comment>
<dbReference type="PRINTS" id="PR00081">
    <property type="entry name" value="GDHRDH"/>
</dbReference>
<evidence type="ECO:0000256" key="1">
    <source>
        <dbReference type="ARBA" id="ARBA00006484"/>
    </source>
</evidence>
<keyword evidence="4" id="KW-1185">Reference proteome</keyword>
<evidence type="ECO:0000313" key="5">
    <source>
        <dbReference type="RefSeq" id="XP_033464408.1"/>
    </source>
</evidence>
<organism evidence="5">
    <name type="scientific">Dissoconium aciculare CBS 342.82</name>
    <dbReference type="NCBI Taxonomy" id="1314786"/>
    <lineage>
        <taxon>Eukaryota</taxon>
        <taxon>Fungi</taxon>
        <taxon>Dikarya</taxon>
        <taxon>Ascomycota</taxon>
        <taxon>Pezizomycotina</taxon>
        <taxon>Dothideomycetes</taxon>
        <taxon>Dothideomycetidae</taxon>
        <taxon>Mycosphaerellales</taxon>
        <taxon>Dissoconiaceae</taxon>
        <taxon>Dissoconium</taxon>
    </lineage>
</organism>
<dbReference type="GeneID" id="54361492"/>
<dbReference type="AlphaFoldDB" id="A0A6J3MK90"/>
<dbReference type="Proteomes" id="UP000504637">
    <property type="component" value="Unplaced"/>
</dbReference>
<dbReference type="GO" id="GO:0016491">
    <property type="term" value="F:oxidoreductase activity"/>
    <property type="evidence" value="ECO:0007669"/>
    <property type="project" value="UniProtKB-KW"/>
</dbReference>
<dbReference type="SUPFAM" id="SSF51735">
    <property type="entry name" value="NAD(P)-binding Rossmann-fold domains"/>
    <property type="match status" value="1"/>
</dbReference>
<evidence type="ECO:0000313" key="4">
    <source>
        <dbReference type="Proteomes" id="UP000504637"/>
    </source>
</evidence>
<proteinExistence type="inferred from homology"/>
<dbReference type="Pfam" id="PF00106">
    <property type="entry name" value="adh_short"/>
    <property type="match status" value="1"/>
</dbReference>
<evidence type="ECO:0000256" key="3">
    <source>
        <dbReference type="ARBA" id="ARBA00023002"/>
    </source>
</evidence>